<comment type="similarity">
    <text evidence="1">Belongs to the UPF0335 family.</text>
</comment>
<dbReference type="InterPro" id="IPR018753">
    <property type="entry name" value="GapR-like"/>
</dbReference>
<evidence type="ECO:0000256" key="3">
    <source>
        <dbReference type="SAM" id="MobiDB-lite"/>
    </source>
</evidence>
<dbReference type="EMBL" id="JACHEH010000002">
    <property type="protein sequence ID" value="MBB6167147.1"/>
    <property type="molecule type" value="Genomic_DNA"/>
</dbReference>
<evidence type="ECO:0000259" key="4">
    <source>
        <dbReference type="Pfam" id="PF10073"/>
    </source>
</evidence>
<evidence type="ECO:0000313" key="6">
    <source>
        <dbReference type="Proteomes" id="UP000588017"/>
    </source>
</evidence>
<dbReference type="HAMAP" id="MF_00797">
    <property type="entry name" value="UPF0335"/>
    <property type="match status" value="1"/>
</dbReference>
<sequence length="189" mass="20687">MTIGHNGIAGDELRQFIERIERLEEEKRSLGEDIKEVYAEAKGRGYDTKTIRKIVALRRKSEQERAEEAATLDLYMHALGMLADTPLGRAAIRRDFSAELGAHFKEAAESGRLTGISRLEVCGEVVYERDPRQIDLEEAIAAADDVPAGDGDDGDGAATVEAQAPSYEFPELPPVLDRRASRSMAGAEA</sequence>
<feature type="coiled-coil region" evidence="2">
    <location>
        <begin position="6"/>
        <end position="40"/>
    </location>
</feature>
<evidence type="ECO:0000313" key="5">
    <source>
        <dbReference type="EMBL" id="MBB6167147.1"/>
    </source>
</evidence>
<keyword evidence="2" id="KW-0175">Coiled coil</keyword>
<feature type="region of interest" description="Disordered" evidence="3">
    <location>
        <begin position="144"/>
        <end position="189"/>
    </location>
</feature>
<name>A0A841K3R6_9HYPH</name>
<dbReference type="GO" id="GO:0003677">
    <property type="term" value="F:DNA binding"/>
    <property type="evidence" value="ECO:0007669"/>
    <property type="project" value="InterPro"/>
</dbReference>
<proteinExistence type="inferred from homology"/>
<reference evidence="5 6" key="1">
    <citation type="submission" date="2020-08" db="EMBL/GenBank/DDBJ databases">
        <title>Genomic Encyclopedia of Type Strains, Phase IV (KMG-IV): sequencing the most valuable type-strain genomes for metagenomic binning, comparative biology and taxonomic classification.</title>
        <authorList>
            <person name="Goeker M."/>
        </authorList>
    </citation>
    <scope>NUCLEOTIDE SEQUENCE [LARGE SCALE GENOMIC DNA]</scope>
    <source>
        <strain evidence="5 6">DSM 101465</strain>
    </source>
</reference>
<comment type="caution">
    <text evidence="5">The sequence shown here is derived from an EMBL/GenBank/DDBJ whole genome shotgun (WGS) entry which is preliminary data.</text>
</comment>
<accession>A0A841K3R6</accession>
<dbReference type="Proteomes" id="UP000588017">
    <property type="component" value="Unassembled WGS sequence"/>
</dbReference>
<dbReference type="InterPro" id="IPR046367">
    <property type="entry name" value="GapR-like_DNA-bd"/>
</dbReference>
<dbReference type="Pfam" id="PF10073">
    <property type="entry name" value="GapR_DNA-bd"/>
    <property type="match status" value="1"/>
</dbReference>
<evidence type="ECO:0000256" key="1">
    <source>
        <dbReference type="HAMAP-Rule" id="MF_00797"/>
    </source>
</evidence>
<evidence type="ECO:0000256" key="2">
    <source>
        <dbReference type="SAM" id="Coils"/>
    </source>
</evidence>
<dbReference type="NCBIfam" id="NF010247">
    <property type="entry name" value="PRK13694.1"/>
    <property type="match status" value="1"/>
</dbReference>
<organism evidence="5 6">
    <name type="scientific">Chelatococcus composti</name>
    <dbReference type="NCBI Taxonomy" id="1743235"/>
    <lineage>
        <taxon>Bacteria</taxon>
        <taxon>Pseudomonadati</taxon>
        <taxon>Pseudomonadota</taxon>
        <taxon>Alphaproteobacteria</taxon>
        <taxon>Hyphomicrobiales</taxon>
        <taxon>Chelatococcaceae</taxon>
        <taxon>Chelatococcus</taxon>
    </lineage>
</organism>
<gene>
    <name evidence="5" type="ORF">HNQ73_000765</name>
</gene>
<dbReference type="AlphaFoldDB" id="A0A841K3R6"/>
<keyword evidence="6" id="KW-1185">Reference proteome</keyword>
<feature type="domain" description="GapR-like DNA-binding" evidence="4">
    <location>
        <begin position="10"/>
        <end position="80"/>
    </location>
</feature>
<protein>
    <recommendedName>
        <fullName evidence="1">UPF0335 protein HNQ73_000765</fullName>
    </recommendedName>
</protein>